<organism evidence="1 2">
    <name type="scientific">Acaulospora colombiana</name>
    <dbReference type="NCBI Taxonomy" id="27376"/>
    <lineage>
        <taxon>Eukaryota</taxon>
        <taxon>Fungi</taxon>
        <taxon>Fungi incertae sedis</taxon>
        <taxon>Mucoromycota</taxon>
        <taxon>Glomeromycotina</taxon>
        <taxon>Glomeromycetes</taxon>
        <taxon>Diversisporales</taxon>
        <taxon>Acaulosporaceae</taxon>
        <taxon>Acaulospora</taxon>
    </lineage>
</organism>
<accession>A0ACA9K293</accession>
<protein>
    <submittedName>
        <fullName evidence="1">11232_t:CDS:1</fullName>
    </submittedName>
</protein>
<dbReference type="Proteomes" id="UP000789525">
    <property type="component" value="Unassembled WGS sequence"/>
</dbReference>
<proteinExistence type="predicted"/>
<name>A0ACA9K293_9GLOM</name>
<evidence type="ECO:0000313" key="2">
    <source>
        <dbReference type="Proteomes" id="UP000789525"/>
    </source>
</evidence>
<keyword evidence="2" id="KW-1185">Reference proteome</keyword>
<evidence type="ECO:0000313" key="1">
    <source>
        <dbReference type="EMBL" id="CAG8447980.1"/>
    </source>
</evidence>
<reference evidence="1" key="1">
    <citation type="submission" date="2021-06" db="EMBL/GenBank/DDBJ databases">
        <authorList>
            <person name="Kallberg Y."/>
            <person name="Tangrot J."/>
            <person name="Rosling A."/>
        </authorList>
    </citation>
    <scope>NUCLEOTIDE SEQUENCE</scope>
    <source>
        <strain evidence="1">CL356</strain>
    </source>
</reference>
<dbReference type="EMBL" id="CAJVPT010000640">
    <property type="protein sequence ID" value="CAG8447980.1"/>
    <property type="molecule type" value="Genomic_DNA"/>
</dbReference>
<comment type="caution">
    <text evidence="1">The sequence shown here is derived from an EMBL/GenBank/DDBJ whole genome shotgun (WGS) entry which is preliminary data.</text>
</comment>
<gene>
    <name evidence="1" type="ORF">ACOLOM_LOCUS622</name>
</gene>
<sequence length="166" mass="18990">MECNNIQIYKEFENYDFNNDANFQSGLSSILNENKSKEEMESLVERAKWFYYSIVAQKFDYDDYLAWKSNESPISSSSVSEEKPMPSSAPVTAMNSENDNAQNRDKNETPQYPRSFAQLVEMISNNQPIPGIKKIPNEINKGTPSNPTLKPRPKPWEKPPPTTNSN</sequence>